<dbReference type="GO" id="GO:0033514">
    <property type="term" value="P:L-lysine catabolic process to acetyl-CoA via L-pipecolate"/>
    <property type="evidence" value="ECO:0007669"/>
    <property type="project" value="TreeGrafter"/>
</dbReference>
<dbReference type="KEGG" id="nss:113432231"/>
<evidence type="ECO:0000256" key="6">
    <source>
        <dbReference type="ARBA" id="ARBA00022827"/>
    </source>
</evidence>
<protein>
    <recommendedName>
        <fullName evidence="4">L-amino-acid oxidase</fullName>
        <ecNumber evidence="4">1.4.3.2</ecNumber>
    </recommendedName>
</protein>
<dbReference type="CTD" id="51268"/>
<evidence type="ECO:0000256" key="7">
    <source>
        <dbReference type="ARBA" id="ARBA00023002"/>
    </source>
</evidence>
<evidence type="ECO:0000256" key="2">
    <source>
        <dbReference type="ARBA" id="ARBA00005465"/>
    </source>
</evidence>
<dbReference type="SUPFAM" id="SSF51905">
    <property type="entry name" value="FAD/NAD(P)-binding domain"/>
    <property type="match status" value="1"/>
</dbReference>
<evidence type="ECO:0000313" key="11">
    <source>
        <dbReference type="RefSeq" id="XP_026550201.1"/>
    </source>
</evidence>
<comment type="similarity">
    <text evidence="3">Belongs to the MSOX/MTOX family.</text>
</comment>
<dbReference type="PANTHER" id="PTHR10961">
    <property type="entry name" value="PEROXISOMAL SARCOSINE OXIDASE"/>
    <property type="match status" value="1"/>
</dbReference>
<dbReference type="GO" id="GO:0050031">
    <property type="term" value="F:L-pipecolate oxidase activity"/>
    <property type="evidence" value="ECO:0007669"/>
    <property type="project" value="TreeGrafter"/>
</dbReference>
<evidence type="ECO:0000256" key="5">
    <source>
        <dbReference type="ARBA" id="ARBA00022630"/>
    </source>
</evidence>
<evidence type="ECO:0000256" key="8">
    <source>
        <dbReference type="ARBA" id="ARBA00023180"/>
    </source>
</evidence>
<dbReference type="GO" id="GO:0008115">
    <property type="term" value="F:sarcosine oxidase activity"/>
    <property type="evidence" value="ECO:0007669"/>
    <property type="project" value="TreeGrafter"/>
</dbReference>
<dbReference type="GeneID" id="113432231"/>
<keyword evidence="7" id="KW-0560">Oxidoreductase</keyword>
<feature type="domain" description="FAD dependent oxidoreductase" evidence="9">
    <location>
        <begin position="11"/>
        <end position="87"/>
    </location>
</feature>
<keyword evidence="5" id="KW-0285">Flavoprotein</keyword>
<name>A0A6J1W4G0_9SAUR</name>
<dbReference type="InterPro" id="IPR036188">
    <property type="entry name" value="FAD/NAD-bd_sf"/>
</dbReference>
<dbReference type="GO" id="GO:0001716">
    <property type="term" value="F:L-amino-acid oxidase activity"/>
    <property type="evidence" value="ECO:0007669"/>
    <property type="project" value="UniProtKB-EC"/>
</dbReference>
<reference evidence="11" key="1">
    <citation type="submission" date="2025-08" db="UniProtKB">
        <authorList>
            <consortium name="RefSeq"/>
        </authorList>
    </citation>
    <scope>IDENTIFICATION</scope>
</reference>
<comment type="similarity">
    <text evidence="2">Belongs to the flavin monoamine oxidase family. FIG1 subfamily.</text>
</comment>
<accession>A0A6J1W4G0</accession>
<dbReference type="Gene3D" id="3.50.50.60">
    <property type="entry name" value="FAD/NAD(P)-binding domain"/>
    <property type="match status" value="1"/>
</dbReference>
<organism evidence="10 11">
    <name type="scientific">Notechis scutatus</name>
    <name type="common">mainland tiger snake</name>
    <dbReference type="NCBI Taxonomy" id="8663"/>
    <lineage>
        <taxon>Eukaryota</taxon>
        <taxon>Metazoa</taxon>
        <taxon>Chordata</taxon>
        <taxon>Craniata</taxon>
        <taxon>Vertebrata</taxon>
        <taxon>Euteleostomi</taxon>
        <taxon>Lepidosauria</taxon>
        <taxon>Squamata</taxon>
        <taxon>Bifurcata</taxon>
        <taxon>Unidentata</taxon>
        <taxon>Episquamata</taxon>
        <taxon>Toxicofera</taxon>
        <taxon>Serpentes</taxon>
        <taxon>Colubroidea</taxon>
        <taxon>Elapidae</taxon>
        <taxon>Hydrophiinae</taxon>
        <taxon>Notechis</taxon>
    </lineage>
</organism>
<comment type="cofactor">
    <cofactor evidence="1">
        <name>FAD</name>
        <dbReference type="ChEBI" id="CHEBI:57692"/>
    </cofactor>
</comment>
<keyword evidence="6" id="KW-0274">FAD</keyword>
<evidence type="ECO:0000256" key="4">
    <source>
        <dbReference type="ARBA" id="ARBA00012806"/>
    </source>
</evidence>
<dbReference type="PANTHER" id="PTHR10961:SF46">
    <property type="entry name" value="PEROXISOMAL SARCOSINE OXIDASE"/>
    <property type="match status" value="1"/>
</dbReference>
<keyword evidence="8" id="KW-0325">Glycoprotein</keyword>
<dbReference type="InterPro" id="IPR045170">
    <property type="entry name" value="MTOX"/>
</dbReference>
<sequence>MAAEGDKQLFDALVLGAGIQGSCAAYHLARRRLKTLLLEQFPLPHTRGSSHGQSRIARSAYPQDVYLELMAEAKGLWAQLEAEAGTQLQR</sequence>
<keyword evidence="10" id="KW-1185">Reference proteome</keyword>
<evidence type="ECO:0000259" key="9">
    <source>
        <dbReference type="Pfam" id="PF01266"/>
    </source>
</evidence>
<evidence type="ECO:0000256" key="3">
    <source>
        <dbReference type="ARBA" id="ARBA00010989"/>
    </source>
</evidence>
<proteinExistence type="inferred from homology"/>
<dbReference type="Proteomes" id="UP000504612">
    <property type="component" value="Unplaced"/>
</dbReference>
<dbReference type="GO" id="GO:0050660">
    <property type="term" value="F:flavin adenine dinucleotide binding"/>
    <property type="evidence" value="ECO:0007669"/>
    <property type="project" value="InterPro"/>
</dbReference>
<dbReference type="RefSeq" id="XP_026550201.1">
    <property type="nucleotide sequence ID" value="XM_026694416.1"/>
</dbReference>
<evidence type="ECO:0000313" key="10">
    <source>
        <dbReference type="Proteomes" id="UP000504612"/>
    </source>
</evidence>
<evidence type="ECO:0000256" key="1">
    <source>
        <dbReference type="ARBA" id="ARBA00001974"/>
    </source>
</evidence>
<dbReference type="AlphaFoldDB" id="A0A6J1W4G0"/>
<dbReference type="GO" id="GO:0005777">
    <property type="term" value="C:peroxisome"/>
    <property type="evidence" value="ECO:0007669"/>
    <property type="project" value="TreeGrafter"/>
</dbReference>
<dbReference type="InterPro" id="IPR006076">
    <property type="entry name" value="FAD-dep_OxRdtase"/>
</dbReference>
<dbReference type="EC" id="1.4.3.2" evidence="4"/>
<gene>
    <name evidence="11" type="primary">PIPOX</name>
</gene>
<dbReference type="Pfam" id="PF01266">
    <property type="entry name" value="DAO"/>
    <property type="match status" value="1"/>
</dbReference>